<evidence type="ECO:0000313" key="6">
    <source>
        <dbReference type="Proteomes" id="UP000198518"/>
    </source>
</evidence>
<proteinExistence type="inferred from homology"/>
<evidence type="ECO:0000256" key="3">
    <source>
        <dbReference type="SAM" id="MobiDB-lite"/>
    </source>
</evidence>
<accession>A0A1I0P0J8</accession>
<sequence length="152" mass="16630">MKGKEFAEAVGGEMLKRAGRAASRFQEESPLPVDVLESSDEYLVVFDAPGATATDVQVNYEGDEVHVRVDRFRDFREGFEMVFPGRGLTLEGHARLPEDAVVDAEAARAELNDNGTLYVFLPKTGGDATRIEVTDHHDEDAADEDAADDDAE</sequence>
<dbReference type="AlphaFoldDB" id="A0A1I0P0J8"/>
<evidence type="ECO:0000259" key="4">
    <source>
        <dbReference type="PROSITE" id="PS01031"/>
    </source>
</evidence>
<dbReference type="STRING" id="355548.SAMN04487945_1255"/>
<gene>
    <name evidence="5" type="ORF">SAMN04487945_1255</name>
</gene>
<keyword evidence="6" id="KW-1185">Reference proteome</keyword>
<dbReference type="InterPro" id="IPR002068">
    <property type="entry name" value="A-crystallin/Hsp20_dom"/>
</dbReference>
<dbReference type="Pfam" id="PF00011">
    <property type="entry name" value="HSP20"/>
    <property type="match status" value="1"/>
</dbReference>
<feature type="compositionally biased region" description="Acidic residues" evidence="3">
    <location>
        <begin position="140"/>
        <end position="152"/>
    </location>
</feature>
<dbReference type="Proteomes" id="UP000198518">
    <property type="component" value="Unassembled WGS sequence"/>
</dbReference>
<dbReference type="OrthoDB" id="210205at2157"/>
<feature type="region of interest" description="Disordered" evidence="3">
    <location>
        <begin position="133"/>
        <end position="152"/>
    </location>
</feature>
<reference evidence="5 6" key="1">
    <citation type="submission" date="2016-10" db="EMBL/GenBank/DDBJ databases">
        <authorList>
            <person name="de Groot N.N."/>
        </authorList>
    </citation>
    <scope>NUCLEOTIDE SEQUENCE [LARGE SCALE GENOMIC DNA]</scope>
    <source>
        <strain evidence="5 6">CGMCC 1.5337</strain>
    </source>
</reference>
<evidence type="ECO:0000256" key="1">
    <source>
        <dbReference type="PROSITE-ProRule" id="PRU00285"/>
    </source>
</evidence>
<dbReference type="PROSITE" id="PS01031">
    <property type="entry name" value="SHSP"/>
    <property type="match status" value="1"/>
</dbReference>
<dbReference type="CDD" id="cd06464">
    <property type="entry name" value="ACD_sHsps-like"/>
    <property type="match status" value="1"/>
</dbReference>
<dbReference type="EMBL" id="FOJA01000001">
    <property type="protein sequence ID" value="SEW06991.1"/>
    <property type="molecule type" value="Genomic_DNA"/>
</dbReference>
<dbReference type="SUPFAM" id="SSF49764">
    <property type="entry name" value="HSP20-like chaperones"/>
    <property type="match status" value="1"/>
</dbReference>
<comment type="similarity">
    <text evidence="1 2">Belongs to the small heat shock protein (HSP20) family.</text>
</comment>
<evidence type="ECO:0000313" key="5">
    <source>
        <dbReference type="EMBL" id="SEW06991.1"/>
    </source>
</evidence>
<feature type="domain" description="SHSP" evidence="4">
    <location>
        <begin position="24"/>
        <end position="139"/>
    </location>
</feature>
<evidence type="ECO:0000256" key="2">
    <source>
        <dbReference type="RuleBase" id="RU003616"/>
    </source>
</evidence>
<dbReference type="InterPro" id="IPR008978">
    <property type="entry name" value="HSP20-like_chaperone"/>
</dbReference>
<organism evidence="5 6">
    <name type="scientific">Halobacterium jilantaiense</name>
    <dbReference type="NCBI Taxonomy" id="355548"/>
    <lineage>
        <taxon>Archaea</taxon>
        <taxon>Methanobacteriati</taxon>
        <taxon>Methanobacteriota</taxon>
        <taxon>Stenosarchaea group</taxon>
        <taxon>Halobacteria</taxon>
        <taxon>Halobacteriales</taxon>
        <taxon>Halobacteriaceae</taxon>
        <taxon>Halobacterium</taxon>
    </lineage>
</organism>
<protein>
    <submittedName>
        <fullName evidence="5">Molecular chaperone IbpA, HSP20 family</fullName>
    </submittedName>
</protein>
<name>A0A1I0P0J8_9EURY</name>
<dbReference type="Gene3D" id="2.60.40.790">
    <property type="match status" value="1"/>
</dbReference>
<dbReference type="RefSeq" id="WP_089668499.1">
    <property type="nucleotide sequence ID" value="NZ_FOJA01000001.1"/>
</dbReference>